<reference evidence="1" key="1">
    <citation type="submission" date="2021-06" db="EMBL/GenBank/DDBJ databases">
        <authorList>
            <person name="Hodson N. C."/>
            <person name="Mongue J. A."/>
            <person name="Jaron S. K."/>
        </authorList>
    </citation>
    <scope>NUCLEOTIDE SEQUENCE</scope>
</reference>
<accession>A0A8J2JS81</accession>
<comment type="caution">
    <text evidence="1">The sequence shown here is derived from an EMBL/GenBank/DDBJ whole genome shotgun (WGS) entry which is preliminary data.</text>
</comment>
<evidence type="ECO:0000313" key="2">
    <source>
        <dbReference type="Proteomes" id="UP000708208"/>
    </source>
</evidence>
<keyword evidence="2" id="KW-1185">Reference proteome</keyword>
<evidence type="ECO:0000313" key="1">
    <source>
        <dbReference type="EMBL" id="CAG7687553.1"/>
    </source>
</evidence>
<dbReference type="AlphaFoldDB" id="A0A8J2JS81"/>
<gene>
    <name evidence="1" type="ORF">AFUS01_LOCUS3304</name>
</gene>
<name>A0A8J2JS81_9HEXA</name>
<protein>
    <submittedName>
        <fullName evidence="1">Uncharacterized protein</fullName>
    </submittedName>
</protein>
<dbReference type="EMBL" id="CAJVCH010019765">
    <property type="protein sequence ID" value="CAG7687553.1"/>
    <property type="molecule type" value="Genomic_DNA"/>
</dbReference>
<dbReference type="Proteomes" id="UP000708208">
    <property type="component" value="Unassembled WGS sequence"/>
</dbReference>
<organism evidence="1 2">
    <name type="scientific">Allacma fusca</name>
    <dbReference type="NCBI Taxonomy" id="39272"/>
    <lineage>
        <taxon>Eukaryota</taxon>
        <taxon>Metazoa</taxon>
        <taxon>Ecdysozoa</taxon>
        <taxon>Arthropoda</taxon>
        <taxon>Hexapoda</taxon>
        <taxon>Collembola</taxon>
        <taxon>Symphypleona</taxon>
        <taxon>Sminthuridae</taxon>
        <taxon>Allacma</taxon>
    </lineage>
</organism>
<proteinExistence type="predicted"/>
<sequence>MVELEHQFIGSLETSSCWLKQSFSKVSIISISQTIGNASTGTGTLPAKISLQCNSIDLKALRASASFFAKTINYFGTGGSFNTLVFSIDSANRIELVRSIFLSKNFFQIEKNYQMFHHNIVINEIHILISFSAAINGNFWVAGYRTPPTHFNSNPPSNLH</sequence>